<keyword evidence="2" id="KW-0963">Cytoplasm</keyword>
<reference evidence="12 13" key="1">
    <citation type="submission" date="2016-10" db="EMBL/GenBank/DDBJ databases">
        <authorList>
            <person name="de Groot N.N."/>
        </authorList>
    </citation>
    <scope>NUCLEOTIDE SEQUENCE [LARGE SCALE GENOMIC DNA]</scope>
    <source>
        <strain evidence="12 13">B25</strain>
    </source>
</reference>
<dbReference type="Proteomes" id="UP000182360">
    <property type="component" value="Unassembled WGS sequence"/>
</dbReference>
<evidence type="ECO:0000256" key="7">
    <source>
        <dbReference type="ARBA" id="ARBA00023163"/>
    </source>
</evidence>
<dbReference type="SUPFAM" id="SSF52172">
    <property type="entry name" value="CheY-like"/>
    <property type="match status" value="1"/>
</dbReference>
<dbReference type="Gene3D" id="1.10.10.60">
    <property type="entry name" value="Homeodomain-like"/>
    <property type="match status" value="2"/>
</dbReference>
<accession>A0A1H9HZR3</accession>
<dbReference type="SUPFAM" id="SSF46689">
    <property type="entry name" value="Homeodomain-like"/>
    <property type="match status" value="2"/>
</dbReference>
<dbReference type="OrthoDB" id="327083at2"/>
<name>A0A1H9HZR3_9SPIR</name>
<evidence type="ECO:0000256" key="2">
    <source>
        <dbReference type="ARBA" id="ARBA00022490"/>
    </source>
</evidence>
<dbReference type="PROSITE" id="PS50110">
    <property type="entry name" value="RESPONSE_REGULATORY"/>
    <property type="match status" value="1"/>
</dbReference>
<dbReference type="AlphaFoldDB" id="A0A1H9HZR3"/>
<dbReference type="RefSeq" id="WP_074644643.1">
    <property type="nucleotide sequence ID" value="NZ_FOFU01000008.1"/>
</dbReference>
<feature type="domain" description="Response regulatory" evidence="11">
    <location>
        <begin position="3"/>
        <end position="120"/>
    </location>
</feature>
<keyword evidence="4" id="KW-0902">Two-component regulatory system</keyword>
<feature type="modified residue" description="4-aspartylphosphate" evidence="8">
    <location>
        <position position="55"/>
    </location>
</feature>
<dbReference type="Gene3D" id="3.40.50.2300">
    <property type="match status" value="1"/>
</dbReference>
<dbReference type="GO" id="GO:0043565">
    <property type="term" value="F:sequence-specific DNA binding"/>
    <property type="evidence" value="ECO:0007669"/>
    <property type="project" value="InterPro"/>
</dbReference>
<keyword evidence="9" id="KW-0175">Coiled coil</keyword>
<gene>
    <name evidence="12" type="ORF">SAMN04487977_10854</name>
</gene>
<evidence type="ECO:0000259" key="10">
    <source>
        <dbReference type="PROSITE" id="PS01124"/>
    </source>
</evidence>
<evidence type="ECO:0000256" key="5">
    <source>
        <dbReference type="ARBA" id="ARBA00023015"/>
    </source>
</evidence>
<dbReference type="CDD" id="cd17536">
    <property type="entry name" value="REC_YesN-like"/>
    <property type="match status" value="1"/>
</dbReference>
<evidence type="ECO:0000313" key="12">
    <source>
        <dbReference type="EMBL" id="SEQ67856.1"/>
    </source>
</evidence>
<evidence type="ECO:0000256" key="8">
    <source>
        <dbReference type="PROSITE-ProRule" id="PRU00169"/>
    </source>
</evidence>
<dbReference type="GO" id="GO:0003700">
    <property type="term" value="F:DNA-binding transcription factor activity"/>
    <property type="evidence" value="ECO:0007669"/>
    <property type="project" value="InterPro"/>
</dbReference>
<keyword evidence="6" id="KW-0238">DNA-binding</keyword>
<evidence type="ECO:0000313" key="13">
    <source>
        <dbReference type="Proteomes" id="UP000182360"/>
    </source>
</evidence>
<proteinExistence type="predicted"/>
<comment type="subcellular location">
    <subcellularLocation>
        <location evidence="1">Cytoplasm</location>
    </subcellularLocation>
</comment>
<evidence type="ECO:0000256" key="1">
    <source>
        <dbReference type="ARBA" id="ARBA00004496"/>
    </source>
</evidence>
<dbReference type="InterPro" id="IPR051552">
    <property type="entry name" value="HptR"/>
</dbReference>
<dbReference type="SMART" id="SM00448">
    <property type="entry name" value="REC"/>
    <property type="match status" value="1"/>
</dbReference>
<dbReference type="InterPro" id="IPR011006">
    <property type="entry name" value="CheY-like_superfamily"/>
</dbReference>
<evidence type="ECO:0000256" key="6">
    <source>
        <dbReference type="ARBA" id="ARBA00023125"/>
    </source>
</evidence>
<dbReference type="InterPro" id="IPR009057">
    <property type="entry name" value="Homeodomain-like_sf"/>
</dbReference>
<sequence>MYSVFAVDDEPIVLEGIRSKIDWEGSGFSFAGEATDGEIALSMIQEIKPDILITDIKMPFMDGLQLAETIKKIQPWIKIIILSGHDEFDYAKKAISIGIEDYLLKPFTPDELIASLNKTAAQIDKERKQLSDISKLREELKSSETLIKKEFLNNLVHGAIEANTIMTKCSELGINLISRYYKVLISKIESQSNNIQNQQEACSLLNSYSTAWEQAVSFFHHSNLLVCIFKGTSQQELDENIFHAAETIGHIATKNEDCTVLTAIGKTVEHLSQLNISYEDAKHILELGGTPEKTSEKQNRIISSDDLQSGSLDLLDLKENDPLVDRLKYASKNDISVIIEESMTLIRNNPGQFSVFASYLLVDLIFAVSKLVEKLGGDIKQLNPEILQRNYVDNAVSDEERFKQTIEKVLTFALNFRDSKMTGKYGDVILKAKKFIEENYADQNTTLTTVAEAVCLSPNHFSTIFSQECKTTFIEYLTNVRMENAKRLMRETDMKGYDIAYECGFSDPHYFSYIFKKNTGLSPREYKLSVER</sequence>
<dbReference type="STRING" id="163.SAMN04487775_10351"/>
<dbReference type="InterPro" id="IPR041522">
    <property type="entry name" value="CdaR_GGDEF"/>
</dbReference>
<dbReference type="Pfam" id="PF00072">
    <property type="entry name" value="Response_reg"/>
    <property type="match status" value="1"/>
</dbReference>
<keyword evidence="3 8" id="KW-0597">Phosphoprotein</keyword>
<dbReference type="InterPro" id="IPR001789">
    <property type="entry name" value="Sig_transdc_resp-reg_receiver"/>
</dbReference>
<keyword evidence="7" id="KW-0804">Transcription</keyword>
<feature type="domain" description="HTH araC/xylS-type" evidence="10">
    <location>
        <begin position="430"/>
        <end position="529"/>
    </location>
</feature>
<dbReference type="Pfam" id="PF12833">
    <property type="entry name" value="HTH_18"/>
    <property type="match status" value="1"/>
</dbReference>
<evidence type="ECO:0000259" key="11">
    <source>
        <dbReference type="PROSITE" id="PS50110"/>
    </source>
</evidence>
<evidence type="ECO:0000256" key="3">
    <source>
        <dbReference type="ARBA" id="ARBA00022553"/>
    </source>
</evidence>
<dbReference type="SMART" id="SM00342">
    <property type="entry name" value="HTH_ARAC"/>
    <property type="match status" value="1"/>
</dbReference>
<evidence type="ECO:0000256" key="9">
    <source>
        <dbReference type="SAM" id="Coils"/>
    </source>
</evidence>
<dbReference type="GO" id="GO:0000160">
    <property type="term" value="P:phosphorelay signal transduction system"/>
    <property type="evidence" value="ECO:0007669"/>
    <property type="project" value="UniProtKB-KW"/>
</dbReference>
<feature type="coiled-coil region" evidence="9">
    <location>
        <begin position="113"/>
        <end position="143"/>
    </location>
</feature>
<dbReference type="InterPro" id="IPR018060">
    <property type="entry name" value="HTH_AraC"/>
</dbReference>
<dbReference type="EMBL" id="FOFU01000008">
    <property type="protein sequence ID" value="SEQ67856.1"/>
    <property type="molecule type" value="Genomic_DNA"/>
</dbReference>
<dbReference type="GO" id="GO:0005737">
    <property type="term" value="C:cytoplasm"/>
    <property type="evidence" value="ECO:0007669"/>
    <property type="project" value="UniProtKB-SubCell"/>
</dbReference>
<keyword evidence="13" id="KW-1185">Reference proteome</keyword>
<dbReference type="PANTHER" id="PTHR42713">
    <property type="entry name" value="HISTIDINE KINASE-RELATED"/>
    <property type="match status" value="1"/>
</dbReference>
<dbReference type="Pfam" id="PF17853">
    <property type="entry name" value="GGDEF_2"/>
    <property type="match status" value="1"/>
</dbReference>
<keyword evidence="5" id="KW-0805">Transcription regulation</keyword>
<evidence type="ECO:0000256" key="4">
    <source>
        <dbReference type="ARBA" id="ARBA00023012"/>
    </source>
</evidence>
<dbReference type="PANTHER" id="PTHR42713:SF3">
    <property type="entry name" value="TRANSCRIPTIONAL REGULATORY PROTEIN HPTR"/>
    <property type="match status" value="1"/>
</dbReference>
<protein>
    <submittedName>
        <fullName evidence="12">Two-component system, response regulator YesN</fullName>
    </submittedName>
</protein>
<dbReference type="PROSITE" id="PS01124">
    <property type="entry name" value="HTH_ARAC_FAMILY_2"/>
    <property type="match status" value="1"/>
</dbReference>
<organism evidence="12 13">
    <name type="scientific">Treponema bryantii</name>
    <dbReference type="NCBI Taxonomy" id="163"/>
    <lineage>
        <taxon>Bacteria</taxon>
        <taxon>Pseudomonadati</taxon>
        <taxon>Spirochaetota</taxon>
        <taxon>Spirochaetia</taxon>
        <taxon>Spirochaetales</taxon>
        <taxon>Treponemataceae</taxon>
        <taxon>Treponema</taxon>
    </lineage>
</organism>